<name>A0ABY7VMQ1_9GAMM</name>
<proteinExistence type="predicted"/>
<organism evidence="2 3">
    <name type="scientific">Thalassomonas haliotis</name>
    <dbReference type="NCBI Taxonomy" id="485448"/>
    <lineage>
        <taxon>Bacteria</taxon>
        <taxon>Pseudomonadati</taxon>
        <taxon>Pseudomonadota</taxon>
        <taxon>Gammaproteobacteria</taxon>
        <taxon>Alteromonadales</taxon>
        <taxon>Colwelliaceae</taxon>
        <taxon>Thalassomonas</taxon>
    </lineage>
</organism>
<dbReference type="SUPFAM" id="SSF143100">
    <property type="entry name" value="TTHA1013/TTHA0281-like"/>
    <property type="match status" value="1"/>
</dbReference>
<reference evidence="2 3" key="1">
    <citation type="journal article" date="2022" name="Mar. Drugs">
        <title>Bioassay-Guided Fractionation Leads to the Detection of Cholic Acid Generated by the Rare Thalassomonas sp.</title>
        <authorList>
            <person name="Pheiffer F."/>
            <person name="Schneider Y.K."/>
            <person name="Hansen E.H."/>
            <person name="Andersen J.H."/>
            <person name="Isaksson J."/>
            <person name="Busche T."/>
            <person name="R C."/>
            <person name="Kalinowski J."/>
            <person name="Zyl L.V."/>
            <person name="Trindade M."/>
        </authorList>
    </citation>
    <scope>NUCLEOTIDE SEQUENCE [LARGE SCALE GENOMIC DNA]</scope>
    <source>
        <strain evidence="2 3">A5K-61T</strain>
    </source>
</reference>
<keyword evidence="3" id="KW-1185">Reference proteome</keyword>
<dbReference type="RefSeq" id="WP_274054788.1">
    <property type="nucleotide sequence ID" value="NZ_CP059693.1"/>
</dbReference>
<gene>
    <name evidence="2" type="ORF">H3N35_12985</name>
</gene>
<dbReference type="Proteomes" id="UP001215231">
    <property type="component" value="Chromosome"/>
</dbReference>
<dbReference type="Pfam" id="PF15919">
    <property type="entry name" value="HicB_lk_antitox"/>
    <property type="match status" value="1"/>
</dbReference>
<dbReference type="InterPro" id="IPR035069">
    <property type="entry name" value="TTHA1013/TTHA0281-like"/>
</dbReference>
<evidence type="ECO:0000313" key="3">
    <source>
        <dbReference type="Proteomes" id="UP001215231"/>
    </source>
</evidence>
<accession>A0ABY7VMQ1</accession>
<sequence length="138" mass="15208">MKYPVKLEKEITADHYQITVPDLPGCQAKAKTIDEGLTKIEQAIASHMSILAEYGEAIPTPHPVDYYVNQTGQSGQNSSTIWAITKIDISPYLGKSHKINVTLPELLIKKIDHQVAQSPAYKTRSGFIASACLSELQK</sequence>
<dbReference type="InterPro" id="IPR031807">
    <property type="entry name" value="HicB-like"/>
</dbReference>
<dbReference type="EMBL" id="CP059693">
    <property type="protein sequence ID" value="WDE14245.1"/>
    <property type="molecule type" value="Genomic_DNA"/>
</dbReference>
<protein>
    <submittedName>
        <fullName evidence="2">Type II toxin-antitoxin system HicB family antitoxin</fullName>
    </submittedName>
</protein>
<dbReference type="CDD" id="cd22231">
    <property type="entry name" value="RHH_NikR_HicB-like"/>
    <property type="match status" value="1"/>
</dbReference>
<feature type="domain" description="HicB-like antitoxin of toxin-antitoxin system" evidence="1">
    <location>
        <begin position="3"/>
        <end position="131"/>
    </location>
</feature>
<dbReference type="Gene3D" id="3.30.160.250">
    <property type="match status" value="1"/>
</dbReference>
<evidence type="ECO:0000313" key="2">
    <source>
        <dbReference type="EMBL" id="WDE14245.1"/>
    </source>
</evidence>
<evidence type="ECO:0000259" key="1">
    <source>
        <dbReference type="Pfam" id="PF15919"/>
    </source>
</evidence>